<proteinExistence type="predicted"/>
<dbReference type="Proteomes" id="UP000584931">
    <property type="component" value="Unassembled WGS sequence"/>
</dbReference>
<evidence type="ECO:0000259" key="2">
    <source>
        <dbReference type="PROSITE" id="PS50937"/>
    </source>
</evidence>
<dbReference type="Gene3D" id="1.10.1660.10">
    <property type="match status" value="1"/>
</dbReference>
<dbReference type="GO" id="GO:0003700">
    <property type="term" value="F:DNA-binding transcription factor activity"/>
    <property type="evidence" value="ECO:0007669"/>
    <property type="project" value="InterPro"/>
</dbReference>
<evidence type="ECO:0000313" key="4">
    <source>
        <dbReference type="Proteomes" id="UP000584931"/>
    </source>
</evidence>
<dbReference type="AlphaFoldDB" id="A0A7Y9XIZ2"/>
<name>A0A7Y9XIZ2_9ACTN</name>
<comment type="caution">
    <text evidence="3">The sequence shown here is derived from an EMBL/GenBank/DDBJ whole genome shotgun (WGS) entry which is preliminary data.</text>
</comment>
<reference evidence="3 4" key="1">
    <citation type="submission" date="2020-07" db="EMBL/GenBank/DDBJ databases">
        <title>Sequencing the genomes of 1000 actinobacteria strains.</title>
        <authorList>
            <person name="Klenk H.-P."/>
        </authorList>
    </citation>
    <scope>NUCLEOTIDE SEQUENCE [LARGE SCALE GENOMIC DNA]</scope>
    <source>
        <strain evidence="3 4">DSM 45278</strain>
    </source>
</reference>
<evidence type="ECO:0000256" key="1">
    <source>
        <dbReference type="ARBA" id="ARBA00023125"/>
    </source>
</evidence>
<sequence length="172" mass="18752">MTSHEHAPGRLSRGEFARRSGLSPKALRLYERSGLVVPHRVDPRNGYRSYLVEQVGRARRIRLLRQMGMPLPVVAQVMAAGGEEAADRVESWWRAQEEALRSRRGALEELRLSWSGEGGMAVDGPVWRVDAEGVGAVKVAAARARTDQQHLVATFRGGPPGAAGGDPPRSGR</sequence>
<dbReference type="Pfam" id="PF13411">
    <property type="entry name" value="MerR_1"/>
    <property type="match status" value="1"/>
</dbReference>
<keyword evidence="1 3" id="KW-0238">DNA-binding</keyword>
<dbReference type="PANTHER" id="PTHR30204">
    <property type="entry name" value="REDOX-CYCLING DRUG-SENSING TRANSCRIPTIONAL ACTIVATOR SOXR"/>
    <property type="match status" value="1"/>
</dbReference>
<dbReference type="InterPro" id="IPR047057">
    <property type="entry name" value="MerR_fam"/>
</dbReference>
<dbReference type="EMBL" id="JACCHL010000001">
    <property type="protein sequence ID" value="NYH55363.1"/>
    <property type="molecule type" value="Genomic_DNA"/>
</dbReference>
<organism evidence="3 4">
    <name type="scientific">Nocardiopsis sinuspersici</name>
    <dbReference type="NCBI Taxonomy" id="501010"/>
    <lineage>
        <taxon>Bacteria</taxon>
        <taxon>Bacillati</taxon>
        <taxon>Actinomycetota</taxon>
        <taxon>Actinomycetes</taxon>
        <taxon>Streptosporangiales</taxon>
        <taxon>Nocardiopsidaceae</taxon>
        <taxon>Nocardiopsis</taxon>
    </lineage>
</organism>
<accession>A0A7Y9XIZ2</accession>
<evidence type="ECO:0000313" key="3">
    <source>
        <dbReference type="EMBL" id="NYH55363.1"/>
    </source>
</evidence>
<gene>
    <name evidence="3" type="ORF">HNR06_004952</name>
</gene>
<dbReference type="GO" id="GO:0003677">
    <property type="term" value="F:DNA binding"/>
    <property type="evidence" value="ECO:0007669"/>
    <property type="project" value="UniProtKB-KW"/>
</dbReference>
<feature type="domain" description="HTH merR-type" evidence="2">
    <location>
        <begin position="10"/>
        <end position="80"/>
    </location>
</feature>
<dbReference type="InterPro" id="IPR000551">
    <property type="entry name" value="MerR-type_HTH_dom"/>
</dbReference>
<dbReference type="PROSITE" id="PS00552">
    <property type="entry name" value="HTH_MERR_1"/>
    <property type="match status" value="1"/>
</dbReference>
<dbReference type="SUPFAM" id="SSF46955">
    <property type="entry name" value="Putative DNA-binding domain"/>
    <property type="match status" value="1"/>
</dbReference>
<dbReference type="SMART" id="SM00422">
    <property type="entry name" value="HTH_MERR"/>
    <property type="match status" value="1"/>
</dbReference>
<dbReference type="PANTHER" id="PTHR30204:SF97">
    <property type="entry name" value="MERR FAMILY REGULATORY PROTEIN"/>
    <property type="match status" value="1"/>
</dbReference>
<protein>
    <submittedName>
        <fullName evidence="3">DNA-binding transcriptional MerR regulator</fullName>
    </submittedName>
</protein>
<dbReference type="InterPro" id="IPR009061">
    <property type="entry name" value="DNA-bd_dom_put_sf"/>
</dbReference>
<dbReference type="PROSITE" id="PS50937">
    <property type="entry name" value="HTH_MERR_2"/>
    <property type="match status" value="1"/>
</dbReference>
<dbReference type="RefSeq" id="WP_179811460.1">
    <property type="nucleotide sequence ID" value="NZ_JACCHL010000001.1"/>
</dbReference>